<dbReference type="InterPro" id="IPR043136">
    <property type="entry name" value="B30.2/SPRY_sf"/>
</dbReference>
<dbReference type="VEuPathDB" id="FungiDB:SPRG_12698"/>
<dbReference type="RefSeq" id="XP_012206808.1">
    <property type="nucleotide sequence ID" value="XM_012351418.1"/>
</dbReference>
<protein>
    <recommendedName>
        <fullName evidence="3">B30.2/SPRY domain-containing protein</fullName>
    </recommendedName>
</protein>
<organism evidence="1 2">
    <name type="scientific">Saprolegnia parasitica (strain CBS 223.65)</name>
    <dbReference type="NCBI Taxonomy" id="695850"/>
    <lineage>
        <taxon>Eukaryota</taxon>
        <taxon>Sar</taxon>
        <taxon>Stramenopiles</taxon>
        <taxon>Oomycota</taxon>
        <taxon>Saprolegniomycetes</taxon>
        <taxon>Saprolegniales</taxon>
        <taxon>Saprolegniaceae</taxon>
        <taxon>Saprolegnia</taxon>
    </lineage>
</organism>
<evidence type="ECO:0000313" key="2">
    <source>
        <dbReference type="Proteomes" id="UP000030745"/>
    </source>
</evidence>
<proteinExistence type="predicted"/>
<accession>A0A067BVV8</accession>
<evidence type="ECO:0008006" key="3">
    <source>
        <dbReference type="Google" id="ProtNLM"/>
    </source>
</evidence>
<dbReference type="OrthoDB" id="77733at2759"/>
<dbReference type="KEGG" id="spar:SPRG_12698"/>
<keyword evidence="2" id="KW-1185">Reference proteome</keyword>
<dbReference type="Gene3D" id="2.60.120.920">
    <property type="match status" value="1"/>
</dbReference>
<gene>
    <name evidence="1" type="ORF">SPRG_12698</name>
</gene>
<name>A0A067BVV8_SAPPC</name>
<reference evidence="1 2" key="1">
    <citation type="journal article" date="2013" name="PLoS Genet.">
        <title>Distinctive expansion of potential virulence genes in the genome of the oomycete fish pathogen Saprolegnia parasitica.</title>
        <authorList>
            <person name="Jiang R.H."/>
            <person name="de Bruijn I."/>
            <person name="Haas B.J."/>
            <person name="Belmonte R."/>
            <person name="Lobach L."/>
            <person name="Christie J."/>
            <person name="van den Ackerveken G."/>
            <person name="Bottin A."/>
            <person name="Bulone V."/>
            <person name="Diaz-Moreno S.M."/>
            <person name="Dumas B."/>
            <person name="Fan L."/>
            <person name="Gaulin E."/>
            <person name="Govers F."/>
            <person name="Grenville-Briggs L.J."/>
            <person name="Horner N.R."/>
            <person name="Levin J.Z."/>
            <person name="Mammella M."/>
            <person name="Meijer H.J."/>
            <person name="Morris P."/>
            <person name="Nusbaum C."/>
            <person name="Oome S."/>
            <person name="Phillips A.J."/>
            <person name="van Rooyen D."/>
            <person name="Rzeszutek E."/>
            <person name="Saraiva M."/>
            <person name="Secombes C.J."/>
            <person name="Seidl M.F."/>
            <person name="Snel B."/>
            <person name="Stassen J.H."/>
            <person name="Sykes S."/>
            <person name="Tripathy S."/>
            <person name="van den Berg H."/>
            <person name="Vega-Arreguin J.C."/>
            <person name="Wawra S."/>
            <person name="Young S.K."/>
            <person name="Zeng Q."/>
            <person name="Dieguez-Uribeondo J."/>
            <person name="Russ C."/>
            <person name="Tyler B.M."/>
            <person name="van West P."/>
        </authorList>
    </citation>
    <scope>NUCLEOTIDE SEQUENCE [LARGE SCALE GENOMIC DNA]</scope>
    <source>
        <strain evidence="1 2">CBS 223.65</strain>
    </source>
</reference>
<dbReference type="AlphaFoldDB" id="A0A067BVV8"/>
<dbReference type="EMBL" id="KK583268">
    <property type="protein sequence ID" value="KDO22418.1"/>
    <property type="molecule type" value="Genomic_DNA"/>
</dbReference>
<sequence length="172" mass="18550">MPGPLLLASEVHVPAQTAWLAPSSSTLDHHKAEIIASRHWQTCRGASPTLTYSMQFEAIGCRHIVLGVSGQRCSGLADVVGIDFDVRTGAVLWSSERNVHYETDAAYTYEWGASDAHIVTVKHDVSARELGFFMNGASMGIVLRDVPESCAYPAMALRGALQPGATTIVRLL</sequence>
<evidence type="ECO:0000313" key="1">
    <source>
        <dbReference type="EMBL" id="KDO22418.1"/>
    </source>
</evidence>
<dbReference type="Proteomes" id="UP000030745">
    <property type="component" value="Unassembled WGS sequence"/>
</dbReference>
<dbReference type="GeneID" id="24134638"/>